<dbReference type="OrthoDB" id="1752183at2759"/>
<dbReference type="Gene3D" id="3.30.420.10">
    <property type="entry name" value="Ribonuclease H-like superfamily/Ribonuclease H"/>
    <property type="match status" value="1"/>
</dbReference>
<evidence type="ECO:0000313" key="10">
    <source>
        <dbReference type="Proteomes" id="UP000554482"/>
    </source>
</evidence>
<evidence type="ECO:0000256" key="6">
    <source>
        <dbReference type="RuleBase" id="RU000304"/>
    </source>
</evidence>
<dbReference type="CDD" id="cd06222">
    <property type="entry name" value="RNase_H_like"/>
    <property type="match status" value="1"/>
</dbReference>
<evidence type="ECO:0000256" key="2">
    <source>
        <dbReference type="ARBA" id="ARBA00022741"/>
    </source>
</evidence>
<keyword evidence="2 5" id="KW-0547">Nucleotide-binding</keyword>
<keyword evidence="1" id="KW-0808">Transferase</keyword>
<evidence type="ECO:0000256" key="1">
    <source>
        <dbReference type="ARBA" id="ARBA00022679"/>
    </source>
</evidence>
<dbReference type="GO" id="GO:0007166">
    <property type="term" value="P:cell surface receptor signaling pathway"/>
    <property type="evidence" value="ECO:0007669"/>
    <property type="project" value="InterPro"/>
</dbReference>
<dbReference type="InterPro" id="IPR012337">
    <property type="entry name" value="RNaseH-like_sf"/>
</dbReference>
<dbReference type="PANTHER" id="PTHR27005:SF283">
    <property type="entry name" value="OS02G0633066 PROTEIN"/>
    <property type="match status" value="1"/>
</dbReference>
<feature type="region of interest" description="Disordered" evidence="7">
    <location>
        <begin position="26"/>
        <end position="51"/>
    </location>
</feature>
<keyword evidence="10" id="KW-1185">Reference proteome</keyword>
<evidence type="ECO:0000256" key="7">
    <source>
        <dbReference type="SAM" id="MobiDB-lite"/>
    </source>
</evidence>
<dbReference type="Proteomes" id="UP000554482">
    <property type="component" value="Unassembled WGS sequence"/>
</dbReference>
<accession>A0A7J6X5F4</accession>
<dbReference type="SUPFAM" id="SSF56112">
    <property type="entry name" value="Protein kinase-like (PK-like)"/>
    <property type="match status" value="1"/>
</dbReference>
<dbReference type="InterPro" id="IPR002156">
    <property type="entry name" value="RNaseH_domain"/>
</dbReference>
<reference evidence="9 10" key="1">
    <citation type="submission" date="2020-06" db="EMBL/GenBank/DDBJ databases">
        <title>Transcriptomic and genomic resources for Thalictrum thalictroides and T. hernandezii: Facilitating candidate gene discovery in an emerging model plant lineage.</title>
        <authorList>
            <person name="Arias T."/>
            <person name="Riano-Pachon D.M."/>
            <person name="Di Stilio V.S."/>
        </authorList>
    </citation>
    <scope>NUCLEOTIDE SEQUENCE [LARGE SCALE GENOMIC DNA]</scope>
    <source>
        <strain evidence="10">cv. WT478/WT964</strain>
        <tissue evidence="9">Leaves</tissue>
    </source>
</reference>
<dbReference type="InterPro" id="IPR017441">
    <property type="entry name" value="Protein_kinase_ATP_BS"/>
</dbReference>
<dbReference type="GO" id="GO:0004674">
    <property type="term" value="F:protein serine/threonine kinase activity"/>
    <property type="evidence" value="ECO:0007669"/>
    <property type="project" value="UniProtKB-KW"/>
</dbReference>
<dbReference type="PANTHER" id="PTHR27005">
    <property type="entry name" value="WALL-ASSOCIATED RECEPTOR KINASE-LIKE 21"/>
    <property type="match status" value="1"/>
</dbReference>
<evidence type="ECO:0000313" key="9">
    <source>
        <dbReference type="EMBL" id="KAF5204065.1"/>
    </source>
</evidence>
<comment type="similarity">
    <text evidence="6">Belongs to the protein kinase superfamily.</text>
</comment>
<evidence type="ECO:0000256" key="5">
    <source>
        <dbReference type="PROSITE-ProRule" id="PRU10141"/>
    </source>
</evidence>
<dbReference type="InterPro" id="IPR036397">
    <property type="entry name" value="RNaseH_sf"/>
</dbReference>
<feature type="binding site" evidence="5">
    <location>
        <position position="269"/>
    </location>
    <ligand>
        <name>ATP</name>
        <dbReference type="ChEBI" id="CHEBI:30616"/>
    </ligand>
</feature>
<dbReference type="Pfam" id="PF00069">
    <property type="entry name" value="Pkinase"/>
    <property type="match status" value="1"/>
</dbReference>
<dbReference type="GO" id="GO:0003676">
    <property type="term" value="F:nucleic acid binding"/>
    <property type="evidence" value="ECO:0007669"/>
    <property type="project" value="InterPro"/>
</dbReference>
<dbReference type="PROSITE" id="PS50011">
    <property type="entry name" value="PROTEIN_KINASE_DOM"/>
    <property type="match status" value="1"/>
</dbReference>
<keyword evidence="6" id="KW-0723">Serine/threonine-protein kinase</keyword>
<dbReference type="Gene3D" id="1.10.510.10">
    <property type="entry name" value="Transferase(Phosphotransferase) domain 1"/>
    <property type="match status" value="1"/>
</dbReference>
<proteinExistence type="inferred from homology"/>
<dbReference type="GO" id="GO:0005886">
    <property type="term" value="C:plasma membrane"/>
    <property type="evidence" value="ECO:0007669"/>
    <property type="project" value="TreeGrafter"/>
</dbReference>
<dbReference type="GO" id="GO:0005524">
    <property type="term" value="F:ATP binding"/>
    <property type="evidence" value="ECO:0007669"/>
    <property type="project" value="UniProtKB-UniRule"/>
</dbReference>
<keyword evidence="9" id="KW-0675">Receptor</keyword>
<dbReference type="PROSITE" id="PS00108">
    <property type="entry name" value="PROTEIN_KINASE_ST"/>
    <property type="match status" value="1"/>
</dbReference>
<dbReference type="InterPro" id="IPR045274">
    <property type="entry name" value="WAK-like"/>
</dbReference>
<name>A0A7J6X5F4_THATH</name>
<protein>
    <submittedName>
        <fullName evidence="9">Wall-associated receptor kinase-like</fullName>
    </submittedName>
</protein>
<feature type="domain" description="Protein kinase" evidence="8">
    <location>
        <begin position="194"/>
        <end position="366"/>
    </location>
</feature>
<dbReference type="InterPro" id="IPR044730">
    <property type="entry name" value="RNase_H-like_dom_plant"/>
</dbReference>
<feature type="compositionally biased region" description="Low complexity" evidence="7">
    <location>
        <begin position="40"/>
        <end position="51"/>
    </location>
</feature>
<dbReference type="PROSITE" id="PS00107">
    <property type="entry name" value="PROTEIN_KINASE_ATP"/>
    <property type="match status" value="1"/>
</dbReference>
<dbReference type="GO" id="GO:0004523">
    <property type="term" value="F:RNA-DNA hybrid ribonuclease activity"/>
    <property type="evidence" value="ECO:0007669"/>
    <property type="project" value="InterPro"/>
</dbReference>
<gene>
    <name evidence="9" type="ORF">FRX31_006346</name>
</gene>
<evidence type="ECO:0000259" key="8">
    <source>
        <dbReference type="PROSITE" id="PS50011"/>
    </source>
</evidence>
<dbReference type="Pfam" id="PF13456">
    <property type="entry name" value="RVT_3"/>
    <property type="match status" value="1"/>
</dbReference>
<evidence type="ECO:0000256" key="3">
    <source>
        <dbReference type="ARBA" id="ARBA00022777"/>
    </source>
</evidence>
<dbReference type="AlphaFoldDB" id="A0A7J6X5F4"/>
<dbReference type="SUPFAM" id="SSF53098">
    <property type="entry name" value="Ribonuclease H-like"/>
    <property type="match status" value="1"/>
</dbReference>
<keyword evidence="3 9" id="KW-0418">Kinase</keyword>
<dbReference type="SUPFAM" id="SSF81995">
    <property type="entry name" value="beta-sandwich domain of Sec23/24"/>
    <property type="match status" value="1"/>
</dbReference>
<dbReference type="InterPro" id="IPR011009">
    <property type="entry name" value="Kinase-like_dom_sf"/>
</dbReference>
<organism evidence="9 10">
    <name type="scientific">Thalictrum thalictroides</name>
    <name type="common">Rue-anemone</name>
    <name type="synonym">Anemone thalictroides</name>
    <dbReference type="NCBI Taxonomy" id="46969"/>
    <lineage>
        <taxon>Eukaryota</taxon>
        <taxon>Viridiplantae</taxon>
        <taxon>Streptophyta</taxon>
        <taxon>Embryophyta</taxon>
        <taxon>Tracheophyta</taxon>
        <taxon>Spermatophyta</taxon>
        <taxon>Magnoliopsida</taxon>
        <taxon>Ranunculales</taxon>
        <taxon>Ranunculaceae</taxon>
        <taxon>Thalictroideae</taxon>
        <taxon>Thalictrum</taxon>
    </lineage>
</organism>
<sequence length="366" mass="41077">MITSSSSHRPFVFRRVSCYRYSPYPALSSPPQRPRVPYHQQPNSFLQQQQQQPSFSLYQQQHSSPLYQQQQQQPPCFSYNFTSERPLFFHRPSFPSPTLPLSYEFAGPFDHVNPSLPVCALYYKWSKPLGHFCTLNTDGSVAKRRSGIGGIVRNSDGVPLIAFAARCPKMPIYAVELWAVRRGLQLALSKGVQFMNIDIDSTDAVKWIFSLPSSCPILEGGVDSTKIFTSEELKLATNNYDQHHILGRGGYATVCKSVLTELRVVAIKKSKLIDESQLGWFPYLFTSLCLMGPCPIIYTKAGRDAWISISWEDFLRIAAETAGAIVYLHSAASTPIIHRDIKSTNILLDQNNTAKVADFGASRLNT</sequence>
<comment type="caution">
    <text evidence="9">The sequence shown here is derived from an EMBL/GenBank/DDBJ whole genome shotgun (WGS) entry which is preliminary data.</text>
</comment>
<dbReference type="EMBL" id="JABWDY010005913">
    <property type="protein sequence ID" value="KAF5204065.1"/>
    <property type="molecule type" value="Genomic_DNA"/>
</dbReference>
<dbReference type="InterPro" id="IPR000719">
    <property type="entry name" value="Prot_kinase_dom"/>
</dbReference>
<dbReference type="Gene3D" id="3.30.200.20">
    <property type="entry name" value="Phosphorylase Kinase, domain 1"/>
    <property type="match status" value="1"/>
</dbReference>
<evidence type="ECO:0000256" key="4">
    <source>
        <dbReference type="ARBA" id="ARBA00022840"/>
    </source>
</evidence>
<keyword evidence="4 5" id="KW-0067">ATP-binding</keyword>
<dbReference type="InterPro" id="IPR008271">
    <property type="entry name" value="Ser/Thr_kinase_AS"/>
</dbReference>